<dbReference type="EMBL" id="JADGJD010000032">
    <property type="protein sequence ID" value="KAJ3056472.1"/>
    <property type="molecule type" value="Genomic_DNA"/>
</dbReference>
<feature type="region of interest" description="Disordered" evidence="1">
    <location>
        <begin position="1"/>
        <end position="37"/>
    </location>
</feature>
<protein>
    <submittedName>
        <fullName evidence="2">Uncharacterized protein</fullName>
    </submittedName>
</protein>
<accession>A0AAD5X4P9</accession>
<feature type="compositionally biased region" description="Polar residues" evidence="1">
    <location>
        <begin position="1"/>
        <end position="13"/>
    </location>
</feature>
<organism evidence="2 3">
    <name type="scientific">Rhizophlyctis rosea</name>
    <dbReference type="NCBI Taxonomy" id="64517"/>
    <lineage>
        <taxon>Eukaryota</taxon>
        <taxon>Fungi</taxon>
        <taxon>Fungi incertae sedis</taxon>
        <taxon>Chytridiomycota</taxon>
        <taxon>Chytridiomycota incertae sedis</taxon>
        <taxon>Chytridiomycetes</taxon>
        <taxon>Rhizophlyctidales</taxon>
        <taxon>Rhizophlyctidaceae</taxon>
        <taxon>Rhizophlyctis</taxon>
    </lineage>
</organism>
<evidence type="ECO:0000313" key="3">
    <source>
        <dbReference type="Proteomes" id="UP001212841"/>
    </source>
</evidence>
<name>A0AAD5X4P9_9FUNG</name>
<keyword evidence="3" id="KW-1185">Reference proteome</keyword>
<sequence>MSANPNNTPSAAPQVSGAADKPSFGGGKTEPSLLHAASEAIAGNVQATVGSITGNKDAQIEGTARSTTAYYEKEAAKGYQISRN</sequence>
<dbReference type="Proteomes" id="UP001212841">
    <property type="component" value="Unassembled WGS sequence"/>
</dbReference>
<evidence type="ECO:0000256" key="1">
    <source>
        <dbReference type="SAM" id="MobiDB-lite"/>
    </source>
</evidence>
<proteinExistence type="predicted"/>
<reference evidence="2" key="1">
    <citation type="submission" date="2020-05" db="EMBL/GenBank/DDBJ databases">
        <title>Phylogenomic resolution of chytrid fungi.</title>
        <authorList>
            <person name="Stajich J.E."/>
            <person name="Amses K."/>
            <person name="Simmons R."/>
            <person name="Seto K."/>
            <person name="Myers J."/>
            <person name="Bonds A."/>
            <person name="Quandt C.A."/>
            <person name="Barry K."/>
            <person name="Liu P."/>
            <person name="Grigoriev I."/>
            <person name="Longcore J.E."/>
            <person name="James T.Y."/>
        </authorList>
    </citation>
    <scope>NUCLEOTIDE SEQUENCE</scope>
    <source>
        <strain evidence="2">JEL0318</strain>
    </source>
</reference>
<gene>
    <name evidence="2" type="ORF">HK097_006791</name>
</gene>
<evidence type="ECO:0000313" key="2">
    <source>
        <dbReference type="EMBL" id="KAJ3056472.1"/>
    </source>
</evidence>
<comment type="caution">
    <text evidence="2">The sequence shown here is derived from an EMBL/GenBank/DDBJ whole genome shotgun (WGS) entry which is preliminary data.</text>
</comment>
<dbReference type="AlphaFoldDB" id="A0AAD5X4P9"/>